<sequence>MPGNAYLIKHIPLCVTPIFPELVDIKSAEDGRILVNLQMEQFLEFLVSPSAVKMGINRIFPRFEIIFEPSSKLVS</sequence>
<reference evidence="2" key="2">
    <citation type="journal article" date="2014" name="PLoS ONE">
        <title>Genome and Transcriptome Analysis of the Fungal Pathogen Fusarium oxysporum f. sp. cubense Causing Banana Vascular Wilt Disease.</title>
        <authorList>
            <person name="Guo L."/>
            <person name="Han L."/>
            <person name="Yang L."/>
            <person name="Zeng H."/>
            <person name="Fan D."/>
            <person name="Zhu Y."/>
            <person name="Feng Y."/>
            <person name="Wang G."/>
            <person name="Peng C."/>
            <person name="Jiang X."/>
            <person name="Zhou D."/>
            <person name="Ni P."/>
            <person name="Liang C."/>
            <person name="Liu L."/>
            <person name="Wang J."/>
            <person name="Mao C."/>
            <person name="Fang X."/>
            <person name="Peng M."/>
            <person name="Huang J."/>
        </authorList>
    </citation>
    <scope>NUCLEOTIDE SEQUENCE [LARGE SCALE GENOMIC DNA]</scope>
    <source>
        <strain evidence="2">race 1</strain>
    </source>
</reference>
<proteinExistence type="predicted"/>
<evidence type="ECO:0000313" key="1">
    <source>
        <dbReference type="EMBL" id="ENH66310.1"/>
    </source>
</evidence>
<dbReference type="VEuPathDB" id="FungiDB:FOC1_g10000383"/>
<evidence type="ECO:0000313" key="2">
    <source>
        <dbReference type="Proteomes" id="UP000016928"/>
    </source>
</evidence>
<gene>
    <name evidence="1" type="ORF">FOC1_g10000383</name>
</gene>
<dbReference type="EMBL" id="KB730422">
    <property type="protein sequence ID" value="ENH66310.1"/>
    <property type="molecule type" value="Genomic_DNA"/>
</dbReference>
<dbReference type="Proteomes" id="UP000016928">
    <property type="component" value="Unassembled WGS sequence"/>
</dbReference>
<protein>
    <submittedName>
        <fullName evidence="1">Uncharacterized protein</fullName>
    </submittedName>
</protein>
<dbReference type="AlphaFoldDB" id="N4U8L3"/>
<name>N4U8L3_FUSC1</name>
<reference evidence="2" key="1">
    <citation type="submission" date="2012-09" db="EMBL/GenBank/DDBJ databases">
        <title>Genome sequencing and comparative transcriptomics of race 1 and race 4 of banana pathogen: Fusarium oxysporum f. sp. cubense.</title>
        <authorList>
            <person name="Fang X."/>
            <person name="Huang J."/>
        </authorList>
    </citation>
    <scope>NUCLEOTIDE SEQUENCE [LARGE SCALE GENOMIC DNA]</scope>
    <source>
        <strain evidence="2">race 1</strain>
    </source>
</reference>
<accession>N4U8L3</accession>
<dbReference type="HOGENOM" id="CLU_2671092_0_0_1"/>
<organism evidence="1 2">
    <name type="scientific">Fusarium oxysporum f. sp. cubense (strain race 1)</name>
    <name type="common">Panama disease fungus</name>
    <dbReference type="NCBI Taxonomy" id="1229664"/>
    <lineage>
        <taxon>Eukaryota</taxon>
        <taxon>Fungi</taxon>
        <taxon>Dikarya</taxon>
        <taxon>Ascomycota</taxon>
        <taxon>Pezizomycotina</taxon>
        <taxon>Sordariomycetes</taxon>
        <taxon>Hypocreomycetidae</taxon>
        <taxon>Hypocreales</taxon>
        <taxon>Nectriaceae</taxon>
        <taxon>Fusarium</taxon>
        <taxon>Fusarium oxysporum species complex</taxon>
    </lineage>
</organism>